<dbReference type="InterPro" id="IPR010744">
    <property type="entry name" value="Phage_CI_N"/>
</dbReference>
<sequence>MQDKNSQNAINVINKLKKSLKIKTDVELSEFLNIRPNTISTWKKRNSVDYDSIISICELYELDLNEILLDRKETGAYEAKTTLVTREVQYQYSKEQDVSTLLDILPKYNFPFVVAEKSRAFQVVSNNMFPVIEENSFVICEQISTNEIKDNSVVVLISQEKGLFVNRICKNKYEEKQFILSSENDFYQEIIIDESEIREVWTVCGLLSYDINNQNKFKFINDSLKVINKFIKKESAK</sequence>
<evidence type="ECO:0000313" key="3">
    <source>
        <dbReference type="EMBL" id="RRJ88128.1"/>
    </source>
</evidence>
<dbReference type="Pfam" id="PF07022">
    <property type="entry name" value="Phage_CI_repr"/>
    <property type="match status" value="1"/>
</dbReference>
<dbReference type="GO" id="GO:0003677">
    <property type="term" value="F:DNA binding"/>
    <property type="evidence" value="ECO:0007669"/>
    <property type="project" value="InterPro"/>
</dbReference>
<feature type="domain" description="Bacteriophage CI repressor N-terminal" evidence="2">
    <location>
        <begin position="12"/>
        <end position="71"/>
    </location>
</feature>
<evidence type="ECO:0000259" key="1">
    <source>
        <dbReference type="Pfam" id="PF00717"/>
    </source>
</evidence>
<dbReference type="EMBL" id="RQVR01000027">
    <property type="protein sequence ID" value="RRJ88128.1"/>
    <property type="molecule type" value="Genomic_DNA"/>
</dbReference>
<gene>
    <name evidence="3" type="ORF">EG849_14760</name>
</gene>
<reference evidence="3 4" key="1">
    <citation type="submission" date="2018-11" db="EMBL/GenBank/DDBJ databases">
        <title>Flavobacterium sp. nov., YIM 102600 draft genome.</title>
        <authorList>
            <person name="Li G."/>
            <person name="Jiang Y."/>
        </authorList>
    </citation>
    <scope>NUCLEOTIDE SEQUENCE [LARGE SCALE GENOMIC DNA]</scope>
    <source>
        <strain evidence="3 4">YIM 102600</strain>
    </source>
</reference>
<keyword evidence="4" id="KW-1185">Reference proteome</keyword>
<dbReference type="GO" id="GO:0045892">
    <property type="term" value="P:negative regulation of DNA-templated transcription"/>
    <property type="evidence" value="ECO:0007669"/>
    <property type="project" value="InterPro"/>
</dbReference>
<proteinExistence type="predicted"/>
<dbReference type="RefSeq" id="WP_125014099.1">
    <property type="nucleotide sequence ID" value="NZ_RQVR01000027.1"/>
</dbReference>
<accession>A0A3P3W1A4</accession>
<evidence type="ECO:0000259" key="2">
    <source>
        <dbReference type="Pfam" id="PF07022"/>
    </source>
</evidence>
<dbReference type="InterPro" id="IPR010982">
    <property type="entry name" value="Lambda_DNA-bd_dom_sf"/>
</dbReference>
<dbReference type="OrthoDB" id="1425504at2"/>
<organism evidence="3 4">
    <name type="scientific">Flavobacterium macacae</name>
    <dbReference type="NCBI Taxonomy" id="2488993"/>
    <lineage>
        <taxon>Bacteria</taxon>
        <taxon>Pseudomonadati</taxon>
        <taxon>Bacteroidota</taxon>
        <taxon>Flavobacteriia</taxon>
        <taxon>Flavobacteriales</taxon>
        <taxon>Flavobacteriaceae</taxon>
        <taxon>Flavobacterium</taxon>
    </lineage>
</organism>
<comment type="caution">
    <text evidence="3">The sequence shown here is derived from an EMBL/GenBank/DDBJ whole genome shotgun (WGS) entry which is preliminary data.</text>
</comment>
<dbReference type="InterPro" id="IPR015927">
    <property type="entry name" value="Peptidase_S24_S26A/B/C"/>
</dbReference>
<name>A0A3P3W1A4_9FLAO</name>
<dbReference type="Gene3D" id="2.10.109.10">
    <property type="entry name" value="Umud Fragment, subunit A"/>
    <property type="match status" value="1"/>
</dbReference>
<dbReference type="Pfam" id="PF00717">
    <property type="entry name" value="Peptidase_S24"/>
    <property type="match status" value="1"/>
</dbReference>
<dbReference type="AlphaFoldDB" id="A0A3P3W1A4"/>
<dbReference type="Gene3D" id="1.10.260.40">
    <property type="entry name" value="lambda repressor-like DNA-binding domains"/>
    <property type="match status" value="1"/>
</dbReference>
<dbReference type="InterPro" id="IPR036286">
    <property type="entry name" value="LexA/Signal_pep-like_sf"/>
</dbReference>
<dbReference type="Proteomes" id="UP000271937">
    <property type="component" value="Unassembled WGS sequence"/>
</dbReference>
<feature type="domain" description="Peptidase S24/S26A/S26B/S26C" evidence="1">
    <location>
        <begin position="113"/>
        <end position="196"/>
    </location>
</feature>
<evidence type="ECO:0000313" key="4">
    <source>
        <dbReference type="Proteomes" id="UP000271937"/>
    </source>
</evidence>
<protein>
    <submittedName>
        <fullName evidence="3">Uncharacterized protein</fullName>
    </submittedName>
</protein>
<dbReference type="SUPFAM" id="SSF51306">
    <property type="entry name" value="LexA/Signal peptidase"/>
    <property type="match status" value="1"/>
</dbReference>